<comment type="caution">
    <text evidence="8">The sequence shown here is derived from an EMBL/GenBank/DDBJ whole genome shotgun (WGS) entry which is preliminary data.</text>
</comment>
<dbReference type="PANTHER" id="PTHR33452">
    <property type="entry name" value="OXIDOREDUCTASE CATD-RELATED"/>
    <property type="match status" value="1"/>
</dbReference>
<evidence type="ECO:0000256" key="2">
    <source>
        <dbReference type="ARBA" id="ARBA00006679"/>
    </source>
</evidence>
<comment type="similarity">
    <text evidence="2">Belongs to the DoxX family.</text>
</comment>
<feature type="transmembrane region" description="Helical" evidence="7">
    <location>
        <begin position="55"/>
        <end position="88"/>
    </location>
</feature>
<evidence type="ECO:0000313" key="9">
    <source>
        <dbReference type="Proteomes" id="UP001499987"/>
    </source>
</evidence>
<reference evidence="8 9" key="1">
    <citation type="journal article" date="2019" name="Int. J. Syst. Evol. Microbiol.">
        <title>The Global Catalogue of Microorganisms (GCM) 10K type strain sequencing project: providing services to taxonomists for standard genome sequencing and annotation.</title>
        <authorList>
            <consortium name="The Broad Institute Genomics Platform"/>
            <consortium name="The Broad Institute Genome Sequencing Center for Infectious Disease"/>
            <person name="Wu L."/>
            <person name="Ma J."/>
        </authorList>
    </citation>
    <scope>NUCLEOTIDE SEQUENCE [LARGE SCALE GENOMIC DNA]</scope>
    <source>
        <strain evidence="8 9">JCM 13002</strain>
    </source>
</reference>
<organism evidence="8 9">
    <name type="scientific">Kitasatospora arboriphila</name>
    <dbReference type="NCBI Taxonomy" id="258052"/>
    <lineage>
        <taxon>Bacteria</taxon>
        <taxon>Bacillati</taxon>
        <taxon>Actinomycetota</taxon>
        <taxon>Actinomycetes</taxon>
        <taxon>Kitasatosporales</taxon>
        <taxon>Streptomycetaceae</taxon>
        <taxon>Kitasatospora</taxon>
    </lineage>
</organism>
<gene>
    <name evidence="8" type="ORF">GCM10009663_08430</name>
</gene>
<dbReference type="InterPro" id="IPR032808">
    <property type="entry name" value="DoxX"/>
</dbReference>
<comment type="subcellular location">
    <subcellularLocation>
        <location evidence="1">Cell membrane</location>
        <topology evidence="1">Multi-pass membrane protein</topology>
    </subcellularLocation>
</comment>
<keyword evidence="5 7" id="KW-1133">Transmembrane helix</keyword>
<dbReference type="InterPro" id="IPR051907">
    <property type="entry name" value="DoxX-like_oxidoreductase"/>
</dbReference>
<proteinExistence type="inferred from homology"/>
<keyword evidence="6 7" id="KW-0472">Membrane</keyword>
<evidence type="ECO:0000256" key="4">
    <source>
        <dbReference type="ARBA" id="ARBA00022692"/>
    </source>
</evidence>
<feature type="transmembrane region" description="Helical" evidence="7">
    <location>
        <begin position="109"/>
        <end position="129"/>
    </location>
</feature>
<protein>
    <submittedName>
        <fullName evidence="8">DoxX family protein</fullName>
    </submittedName>
</protein>
<sequence length="141" mass="14505">MSRSSVRLEAVRPYAVALFRVVAGLLFTAHGAASLFGVPAGGRGGATVEAWSWPGWYAAVIQLVGGALVLLGLATRAAAVVCSGSMAYAYFSVHQEHALWPMQNGGEPAALFAWVFLLIAVLGPGAVALDGLLGRRPVATG</sequence>
<evidence type="ECO:0000256" key="6">
    <source>
        <dbReference type="ARBA" id="ARBA00023136"/>
    </source>
</evidence>
<dbReference type="EMBL" id="BAAALD010000005">
    <property type="protein sequence ID" value="GAA1071463.1"/>
    <property type="molecule type" value="Genomic_DNA"/>
</dbReference>
<evidence type="ECO:0000256" key="5">
    <source>
        <dbReference type="ARBA" id="ARBA00022989"/>
    </source>
</evidence>
<evidence type="ECO:0000313" key="8">
    <source>
        <dbReference type="EMBL" id="GAA1071463.1"/>
    </source>
</evidence>
<dbReference type="PANTHER" id="PTHR33452:SF4">
    <property type="entry name" value="BLL4328 PROTEIN"/>
    <property type="match status" value="1"/>
</dbReference>
<evidence type="ECO:0000256" key="1">
    <source>
        <dbReference type="ARBA" id="ARBA00004651"/>
    </source>
</evidence>
<dbReference type="Pfam" id="PF07681">
    <property type="entry name" value="DoxX"/>
    <property type="match status" value="1"/>
</dbReference>
<keyword evidence="9" id="KW-1185">Reference proteome</keyword>
<keyword evidence="4 7" id="KW-0812">Transmembrane</keyword>
<accession>A0ABN1TBU7</accession>
<name>A0ABN1TBU7_9ACTN</name>
<evidence type="ECO:0000256" key="3">
    <source>
        <dbReference type="ARBA" id="ARBA00022475"/>
    </source>
</evidence>
<keyword evidence="3" id="KW-1003">Cell membrane</keyword>
<evidence type="ECO:0000256" key="7">
    <source>
        <dbReference type="SAM" id="Phobius"/>
    </source>
</evidence>
<dbReference type="Proteomes" id="UP001499987">
    <property type="component" value="Unassembled WGS sequence"/>
</dbReference>